<proteinExistence type="predicted"/>
<protein>
    <recommendedName>
        <fullName evidence="3">Sigma 54 modulation protein YhbH</fullName>
    </recommendedName>
</protein>
<organism evidence="1 2">
    <name type="scientific">Legionella londiniensis</name>
    <dbReference type="NCBI Taxonomy" id="45068"/>
    <lineage>
        <taxon>Bacteria</taxon>
        <taxon>Pseudomonadati</taxon>
        <taxon>Pseudomonadota</taxon>
        <taxon>Gammaproteobacteria</taxon>
        <taxon>Legionellales</taxon>
        <taxon>Legionellaceae</taxon>
        <taxon>Legionella</taxon>
    </lineage>
</organism>
<dbReference type="OrthoDB" id="121633at2"/>
<name>A0A0W0VSK6_9GAMM</name>
<accession>A0A0W0VSK6</accession>
<comment type="caution">
    <text evidence="1">The sequence shown here is derived from an EMBL/GenBank/DDBJ whole genome shotgun (WGS) entry which is preliminary data.</text>
</comment>
<evidence type="ECO:0000313" key="2">
    <source>
        <dbReference type="Proteomes" id="UP000054997"/>
    </source>
</evidence>
<dbReference type="Gene3D" id="3.30.160.100">
    <property type="entry name" value="Ribosome hibernation promotion factor-like"/>
    <property type="match status" value="1"/>
</dbReference>
<dbReference type="AlphaFoldDB" id="A0A0W0VSK6"/>
<dbReference type="SUPFAM" id="SSF69754">
    <property type="entry name" value="Ribosome binding protein Y (YfiA homologue)"/>
    <property type="match status" value="1"/>
</dbReference>
<keyword evidence="2" id="KW-1185">Reference proteome</keyword>
<dbReference type="PATRIC" id="fig|45068.5.peg.111"/>
<evidence type="ECO:0000313" key="1">
    <source>
        <dbReference type="EMBL" id="KTD23220.1"/>
    </source>
</evidence>
<dbReference type="InterPro" id="IPR036567">
    <property type="entry name" value="RHF-like"/>
</dbReference>
<dbReference type="EMBL" id="LNYK01000001">
    <property type="protein sequence ID" value="KTD23220.1"/>
    <property type="molecule type" value="Genomic_DNA"/>
</dbReference>
<dbReference type="Pfam" id="PF02482">
    <property type="entry name" value="Ribosomal_S30AE"/>
    <property type="match status" value="1"/>
</dbReference>
<dbReference type="InterPro" id="IPR003489">
    <property type="entry name" value="RHF/RaiA"/>
</dbReference>
<dbReference type="STRING" id="45068.Llon_0105"/>
<reference evidence="1 2" key="1">
    <citation type="submission" date="2015-11" db="EMBL/GenBank/DDBJ databases">
        <title>Genomic analysis of 38 Legionella species identifies large and diverse effector repertoires.</title>
        <authorList>
            <person name="Burstein D."/>
            <person name="Amaro F."/>
            <person name="Zusman T."/>
            <person name="Lifshitz Z."/>
            <person name="Cohen O."/>
            <person name="Gilbert J.A."/>
            <person name="Pupko T."/>
            <person name="Shuman H.A."/>
            <person name="Segal G."/>
        </authorList>
    </citation>
    <scope>NUCLEOTIDE SEQUENCE [LARGE SCALE GENOMIC DNA]</scope>
    <source>
        <strain evidence="1 2">ATCC 49505</strain>
    </source>
</reference>
<dbReference type="Proteomes" id="UP000054997">
    <property type="component" value="Unassembled WGS sequence"/>
</dbReference>
<evidence type="ECO:0008006" key="3">
    <source>
        <dbReference type="Google" id="ProtNLM"/>
    </source>
</evidence>
<sequence length="104" mass="11789">MQIQINPGNQVHGYQYVAKEIEAQLTKKLHRFEGYITRIEVHVEDDHQKTGENDKRCLLEARLKHHQPVVASDTAPSYKEAINGAIDKLKRALDSTIGRLSNNG</sequence>
<dbReference type="RefSeq" id="WP_058528124.1">
    <property type="nucleotide sequence ID" value="NZ_CAAAHZ010000005.1"/>
</dbReference>
<gene>
    <name evidence="1" type="ORF">Llon_0105</name>
</gene>